<keyword evidence="1" id="KW-0472">Membrane</keyword>
<keyword evidence="1" id="KW-0812">Transmembrane</keyword>
<reference evidence="2" key="1">
    <citation type="submission" date="2014-09" db="EMBL/GenBank/DDBJ databases">
        <authorList>
            <person name="Magalhaes I.L.F."/>
            <person name="Oliveira U."/>
            <person name="Santos F.R."/>
            <person name="Vidigal T.H.D.A."/>
            <person name="Brescovit A.D."/>
            <person name="Santos A.J."/>
        </authorList>
    </citation>
    <scope>NUCLEOTIDE SEQUENCE</scope>
    <source>
        <tissue evidence="2">Shoot tissue taken approximately 20 cm above the soil surface</tissue>
    </source>
</reference>
<dbReference type="EMBL" id="GBRH01196245">
    <property type="protein sequence ID" value="JAE01651.1"/>
    <property type="molecule type" value="Transcribed_RNA"/>
</dbReference>
<proteinExistence type="predicted"/>
<reference evidence="2" key="2">
    <citation type="journal article" date="2015" name="Data Brief">
        <title>Shoot transcriptome of the giant reed, Arundo donax.</title>
        <authorList>
            <person name="Barrero R.A."/>
            <person name="Guerrero F.D."/>
            <person name="Moolhuijzen P."/>
            <person name="Goolsby J.A."/>
            <person name="Tidwell J."/>
            <person name="Bellgard S.E."/>
            <person name="Bellgard M.I."/>
        </authorList>
    </citation>
    <scope>NUCLEOTIDE SEQUENCE</scope>
    <source>
        <tissue evidence="2">Shoot tissue taken approximately 20 cm above the soil surface</tissue>
    </source>
</reference>
<feature type="transmembrane region" description="Helical" evidence="1">
    <location>
        <begin position="12"/>
        <end position="30"/>
    </location>
</feature>
<protein>
    <recommendedName>
        <fullName evidence="3">Transmembrane protein</fullName>
    </recommendedName>
</protein>
<evidence type="ECO:0008006" key="3">
    <source>
        <dbReference type="Google" id="ProtNLM"/>
    </source>
</evidence>
<accession>A0A0A9EUX8</accession>
<name>A0A0A9EUX8_ARUDO</name>
<organism evidence="2">
    <name type="scientific">Arundo donax</name>
    <name type="common">Giant reed</name>
    <name type="synonym">Donax arundinaceus</name>
    <dbReference type="NCBI Taxonomy" id="35708"/>
    <lineage>
        <taxon>Eukaryota</taxon>
        <taxon>Viridiplantae</taxon>
        <taxon>Streptophyta</taxon>
        <taxon>Embryophyta</taxon>
        <taxon>Tracheophyta</taxon>
        <taxon>Spermatophyta</taxon>
        <taxon>Magnoliopsida</taxon>
        <taxon>Liliopsida</taxon>
        <taxon>Poales</taxon>
        <taxon>Poaceae</taxon>
        <taxon>PACMAD clade</taxon>
        <taxon>Arundinoideae</taxon>
        <taxon>Arundineae</taxon>
        <taxon>Arundo</taxon>
    </lineage>
</organism>
<dbReference type="AlphaFoldDB" id="A0A0A9EUX8"/>
<evidence type="ECO:0000256" key="1">
    <source>
        <dbReference type="SAM" id="Phobius"/>
    </source>
</evidence>
<keyword evidence="1" id="KW-1133">Transmembrane helix</keyword>
<evidence type="ECO:0000313" key="2">
    <source>
        <dbReference type="EMBL" id="JAE01651.1"/>
    </source>
</evidence>
<sequence length="31" mass="3915">MREGDEEEMRWAILPFLMSFHFVFLILFYFV</sequence>